<accession>A0ACC0DUN6</accession>
<reference evidence="2" key="1">
    <citation type="journal article" date="2018" name="BMC Genomics">
        <title>Genomic insights into host adaptation between the wheat stripe rust pathogen (Puccinia striiformis f. sp. tritici) and the barley stripe rust pathogen (Puccinia striiformis f. sp. hordei).</title>
        <authorList>
            <person name="Xia C."/>
            <person name="Wang M."/>
            <person name="Yin C."/>
            <person name="Cornejo O.E."/>
            <person name="Hulbert S.H."/>
            <person name="Chen X."/>
        </authorList>
    </citation>
    <scope>NUCLEOTIDE SEQUENCE [LARGE SCALE GENOMIC DNA]</scope>
    <source>
        <strain evidence="2">93-210</strain>
    </source>
</reference>
<dbReference type="EMBL" id="CM045878">
    <property type="protein sequence ID" value="KAI7939904.1"/>
    <property type="molecule type" value="Genomic_DNA"/>
</dbReference>
<comment type="caution">
    <text evidence="1">The sequence shown here is derived from an EMBL/GenBank/DDBJ whole genome shotgun (WGS) entry which is preliminary data.</text>
</comment>
<gene>
    <name evidence="1" type="ORF">MJO28_013556</name>
</gene>
<evidence type="ECO:0000313" key="1">
    <source>
        <dbReference type="EMBL" id="KAI7939904.1"/>
    </source>
</evidence>
<sequence length="1049" mass="116909">MALQLRVRPKLTFEKRFRLVTRTFQQAPAVDTPVWGYQRPESFQLPDFTPQQLSNRASQASLVRLVDSYRRHAHRSASLDPLSLTPRPSVPALDPRRYGFGVSPTFLKERLHSNHLANELPSEMIDMLGDETKLWSVDGVVGMGTRTPGGIQRTLGEIIDRLQQVYCGRIAYEYMHLPNKSEREWLSDTLESKVHDMSISEDCKLHYWQLLYRSEAFDKFLATKFPNVKRYGLEGGESMLVALDRIFEECSAHGVKDVVVAMPHRGRLNFLTQLLSLDLNILLNKLKGKGEISERLLLDTPAYTGDVLSHLTTSTALRSRSYPNGKPVNVHVLPNPSHLEAISPVGLGFARALNMLDGVGPYTESLPVNEKRIGDEVLSVQIHGDAAFGGQGVVAETLNLSTLPHFTVGGSVRLVLNNQLGYTTPATEGRTSFYATDIGKSISAPIIHVNGEYPEDVSRALSLAFAFRNQFRKDVLIDLVVYRRWGHNELDEPTYTSPHMYRKIDSLPSVPTRYEKELLDSKVFDEQTLSKIKSTVDREFAQALDVQPNSNGTQTKGKTGLMDLNDMAGNRICPPHKSRRVGQEAETGVSLVRLQAAGRASVSTPKDFNVHPRLQKMHVQKRLQALESNSETPKPTIDFSTAEALAFGTLLEDGFDIRLSGQDSGRGTFSQRHALLTDQDVEGRTVVPLNELAAKDPGRGKLEIVNSPLSEYSVMGFEIGFSYMTSRSCLVLWEAQFGDFVNTAQVIVDHFIVSGQFKWPTFQTGLVLLLPHGLDGAGPEHSSCRIERFLQAANEPWLFGDRANQIGFEGENISVCNATTPAQYFHLLRRQMKTARTKSPKGLIVATPKTMLRARETFSLLTELGPGTSWKDVLDDPLMDGNASKNNVQRLVICSGKVYYDLVKKRHSLGLDSKVALVRIEELTPFPYRSLHHVIRSYPTLTSVIWAQEEPENSGALSFVAHRIREVLANLGNPSAFLCGDERSQSLLSDVNHDATQSDTNDKQIIKLGFVARPSCASSATGISERFKSEQVQLENQVFDLNFIRSLSL</sequence>
<reference evidence="2" key="2">
    <citation type="journal article" date="2018" name="Mol. Plant Microbe Interact.">
        <title>Genome sequence resources for the wheat stripe rust pathogen (Puccinia striiformis f. sp. tritici) and the barley stripe rust pathogen (Puccinia striiformis f. sp. hordei).</title>
        <authorList>
            <person name="Xia C."/>
            <person name="Wang M."/>
            <person name="Yin C."/>
            <person name="Cornejo O.E."/>
            <person name="Hulbert S.H."/>
            <person name="Chen X."/>
        </authorList>
    </citation>
    <scope>NUCLEOTIDE SEQUENCE [LARGE SCALE GENOMIC DNA]</scope>
    <source>
        <strain evidence="2">93-210</strain>
    </source>
</reference>
<name>A0ACC0DUN6_9BASI</name>
<keyword evidence="2" id="KW-1185">Reference proteome</keyword>
<proteinExistence type="predicted"/>
<reference evidence="1 2" key="3">
    <citation type="journal article" date="2022" name="Microbiol. Spectr.">
        <title>Folding features and dynamics of 3D genome architecture in plant fungal pathogens.</title>
        <authorList>
            <person name="Xia C."/>
        </authorList>
    </citation>
    <scope>NUCLEOTIDE SEQUENCE [LARGE SCALE GENOMIC DNA]</scope>
    <source>
        <strain evidence="1 2">93-210</strain>
    </source>
</reference>
<evidence type="ECO:0000313" key="2">
    <source>
        <dbReference type="Proteomes" id="UP001060170"/>
    </source>
</evidence>
<organism evidence="1 2">
    <name type="scientific">Puccinia striiformis f. sp. tritici</name>
    <dbReference type="NCBI Taxonomy" id="168172"/>
    <lineage>
        <taxon>Eukaryota</taxon>
        <taxon>Fungi</taxon>
        <taxon>Dikarya</taxon>
        <taxon>Basidiomycota</taxon>
        <taxon>Pucciniomycotina</taxon>
        <taxon>Pucciniomycetes</taxon>
        <taxon>Pucciniales</taxon>
        <taxon>Pucciniaceae</taxon>
        <taxon>Puccinia</taxon>
    </lineage>
</organism>
<dbReference type="Proteomes" id="UP001060170">
    <property type="component" value="Chromosome 14"/>
</dbReference>
<protein>
    <submittedName>
        <fullName evidence="1">Uncharacterized protein</fullName>
    </submittedName>
</protein>